<keyword evidence="1" id="KW-0732">Signal</keyword>
<evidence type="ECO:0000313" key="3">
    <source>
        <dbReference type="Proteomes" id="UP000838672"/>
    </source>
</evidence>
<sequence>MAHFYFSIMRILFGMSLMLFCVSAHAKYSETDLKAVYLYRFALLAEWHQTQYPPHQIYYCATQASPVTEQLARLVAAKKDRAHFHLLTDQSVPNCQLIYVDPAAKAELDTLKQHYPNALLVGNGRSFIKMGGMISLIKVNNRIKPLISIKNIEATGVKIRAQLLSIAELASEAQ</sequence>
<protein>
    <recommendedName>
        <fullName evidence="4">YfiR family protein</fullName>
    </recommendedName>
</protein>
<evidence type="ECO:0000256" key="1">
    <source>
        <dbReference type="SAM" id="SignalP"/>
    </source>
</evidence>
<organism evidence="2 3">
    <name type="scientific">Vibrio stylophorae</name>
    <dbReference type="NCBI Taxonomy" id="659351"/>
    <lineage>
        <taxon>Bacteria</taxon>
        <taxon>Pseudomonadati</taxon>
        <taxon>Pseudomonadota</taxon>
        <taxon>Gammaproteobacteria</taxon>
        <taxon>Vibrionales</taxon>
        <taxon>Vibrionaceae</taxon>
        <taxon>Vibrio</taxon>
    </lineage>
</organism>
<evidence type="ECO:0000313" key="2">
    <source>
        <dbReference type="EMBL" id="CAH0533546.1"/>
    </source>
</evidence>
<gene>
    <name evidence="2" type="ORF">VST7929_01416</name>
</gene>
<name>A0ABM8ZTP7_9VIBR</name>
<accession>A0ABM8ZTP7</accession>
<reference evidence="2" key="1">
    <citation type="submission" date="2021-11" db="EMBL/GenBank/DDBJ databases">
        <authorList>
            <person name="Rodrigo-Torres L."/>
            <person name="Arahal R. D."/>
            <person name="Lucena T."/>
        </authorList>
    </citation>
    <scope>NUCLEOTIDE SEQUENCE</scope>
    <source>
        <strain evidence="2">CECT 7929</strain>
    </source>
</reference>
<dbReference type="Pfam" id="PF13689">
    <property type="entry name" value="DUF4154"/>
    <property type="match status" value="1"/>
</dbReference>
<comment type="caution">
    <text evidence="2">The sequence shown here is derived from an EMBL/GenBank/DDBJ whole genome shotgun (WGS) entry which is preliminary data.</text>
</comment>
<feature type="signal peptide" evidence="1">
    <location>
        <begin position="1"/>
        <end position="26"/>
    </location>
</feature>
<keyword evidence="3" id="KW-1185">Reference proteome</keyword>
<feature type="chain" id="PRO_5047080196" description="YfiR family protein" evidence="1">
    <location>
        <begin position="27"/>
        <end position="174"/>
    </location>
</feature>
<proteinExistence type="predicted"/>
<dbReference type="Proteomes" id="UP000838672">
    <property type="component" value="Unassembled WGS sequence"/>
</dbReference>
<evidence type="ECO:0008006" key="4">
    <source>
        <dbReference type="Google" id="ProtNLM"/>
    </source>
</evidence>
<dbReference type="EMBL" id="CAKLDI010000001">
    <property type="protein sequence ID" value="CAH0533546.1"/>
    <property type="molecule type" value="Genomic_DNA"/>
</dbReference>
<dbReference type="InterPro" id="IPR025293">
    <property type="entry name" value="YfiR/HmsC-like"/>
</dbReference>